<evidence type="ECO:0008006" key="5">
    <source>
        <dbReference type="Google" id="ProtNLM"/>
    </source>
</evidence>
<comment type="caution">
    <text evidence="3">The sequence shown here is derived from an EMBL/GenBank/DDBJ whole genome shotgun (WGS) entry which is preliminary data.</text>
</comment>
<gene>
    <name evidence="3" type="ORF">A2557_05355</name>
</gene>
<accession>A0A1F6GV97</accession>
<feature type="transmembrane region" description="Helical" evidence="1">
    <location>
        <begin position="399"/>
        <end position="418"/>
    </location>
</feature>
<feature type="chain" id="PRO_5009524792" description="Carboxypeptidase regulatory-like domain-containing protein" evidence="2">
    <location>
        <begin position="21"/>
        <end position="426"/>
    </location>
</feature>
<evidence type="ECO:0000256" key="2">
    <source>
        <dbReference type="SAM" id="SignalP"/>
    </source>
</evidence>
<evidence type="ECO:0000313" key="3">
    <source>
        <dbReference type="EMBL" id="OGH02106.1"/>
    </source>
</evidence>
<dbReference type="EMBL" id="MFNF01000025">
    <property type="protein sequence ID" value="OGH02106.1"/>
    <property type="molecule type" value="Genomic_DNA"/>
</dbReference>
<evidence type="ECO:0000313" key="4">
    <source>
        <dbReference type="Proteomes" id="UP000177583"/>
    </source>
</evidence>
<reference evidence="3 4" key="1">
    <citation type="journal article" date="2016" name="Nat. Commun.">
        <title>Thousands of microbial genomes shed light on interconnected biogeochemical processes in an aquifer system.</title>
        <authorList>
            <person name="Anantharaman K."/>
            <person name="Brown C.T."/>
            <person name="Hug L.A."/>
            <person name="Sharon I."/>
            <person name="Castelle C.J."/>
            <person name="Probst A.J."/>
            <person name="Thomas B.C."/>
            <person name="Singh A."/>
            <person name="Wilkins M.J."/>
            <person name="Karaoz U."/>
            <person name="Brodie E.L."/>
            <person name="Williams K.H."/>
            <person name="Hubbard S.S."/>
            <person name="Banfield J.F."/>
        </authorList>
    </citation>
    <scope>NUCLEOTIDE SEQUENCE [LARGE SCALE GENOMIC DNA]</scope>
</reference>
<evidence type="ECO:0000256" key="1">
    <source>
        <dbReference type="SAM" id="Phobius"/>
    </source>
</evidence>
<organism evidence="3 4">
    <name type="scientific">Candidatus Lambdaproteobacteria bacterium RIFOXYD2_FULL_56_26</name>
    <dbReference type="NCBI Taxonomy" id="1817773"/>
    <lineage>
        <taxon>Bacteria</taxon>
        <taxon>Pseudomonadati</taxon>
        <taxon>Pseudomonadota</taxon>
        <taxon>Candidatus Lambdaproteobacteria</taxon>
    </lineage>
</organism>
<dbReference type="Proteomes" id="UP000177583">
    <property type="component" value="Unassembled WGS sequence"/>
</dbReference>
<keyword evidence="1" id="KW-0812">Transmembrane</keyword>
<protein>
    <recommendedName>
        <fullName evidence="5">Carboxypeptidase regulatory-like domain-containing protein</fullName>
    </recommendedName>
</protein>
<keyword evidence="1" id="KW-1133">Transmembrane helix</keyword>
<dbReference type="AlphaFoldDB" id="A0A1F6GV97"/>
<keyword evidence="2" id="KW-0732">Signal</keyword>
<name>A0A1F6GV97_9PROT</name>
<sequence>MKKLALFLSLSLALLSPAHAAYVVKGKVLAEGGQSTQGIPVVLIEQNPNKPPQGPVAMSKAGEGGLYRLELESVDSTSQYVVGARLGDSRGASAPFSFTEPTQTVDFTLPAPALVEEGEGEAPKDEVVPGPFVFEGQLKAEPGFALAGALVQLVEMTMANPEGRIVAQAQADGNGRFSVPLPVGYKHSLYYLSAEQDHRVAGSEPATLKAGVKKILQELAFLPVSSDPAQLSVEKNLYFFELMDDAVRVSEILLVQNLFEGTLDLRHKPFAKQLPTGATNFQLMRADGTVSAEAANGKAFLSLALNPGRGQIFLSYDLPKKSLGTPLEAQLLPNTKEVELVRTSMGFELAFLGDWAKNVVESKKGHGQEVFFSQKALVELGQDKLAFEIEVSLIPQKRLFYPATLLLVLLLCGLFWYVKIKPQTGA</sequence>
<proteinExistence type="predicted"/>
<keyword evidence="1" id="KW-0472">Membrane</keyword>
<feature type="signal peptide" evidence="2">
    <location>
        <begin position="1"/>
        <end position="20"/>
    </location>
</feature>